<organism evidence="12 13">
    <name type="scientific">Rotaria sordida</name>
    <dbReference type="NCBI Taxonomy" id="392033"/>
    <lineage>
        <taxon>Eukaryota</taxon>
        <taxon>Metazoa</taxon>
        <taxon>Spiralia</taxon>
        <taxon>Gnathifera</taxon>
        <taxon>Rotifera</taxon>
        <taxon>Eurotatoria</taxon>
        <taxon>Bdelloidea</taxon>
        <taxon>Philodinida</taxon>
        <taxon>Philodinidae</taxon>
        <taxon>Rotaria</taxon>
    </lineage>
</organism>
<dbReference type="GO" id="GO:0004930">
    <property type="term" value="F:G protein-coupled receptor activity"/>
    <property type="evidence" value="ECO:0007669"/>
    <property type="project" value="UniProtKB-KW"/>
</dbReference>
<comment type="subcellular location">
    <subcellularLocation>
        <location evidence="1">Cell membrane</location>
        <topology evidence="1">Multi-pass membrane protein</topology>
    </subcellularLocation>
</comment>
<keyword evidence="5" id="KW-0297">G-protein coupled receptor</keyword>
<dbReference type="Proteomes" id="UP000663836">
    <property type="component" value="Unassembled WGS sequence"/>
</dbReference>
<dbReference type="GO" id="GO:0071880">
    <property type="term" value="P:adenylate cyclase-activating adrenergic receptor signaling pathway"/>
    <property type="evidence" value="ECO:0007669"/>
    <property type="project" value="TreeGrafter"/>
</dbReference>
<dbReference type="PRINTS" id="PR00237">
    <property type="entry name" value="GPCRRHODOPSN"/>
</dbReference>
<dbReference type="Pfam" id="PF00001">
    <property type="entry name" value="7tm_1"/>
    <property type="match status" value="1"/>
</dbReference>
<evidence type="ECO:0000259" key="10">
    <source>
        <dbReference type="PROSITE" id="PS50262"/>
    </source>
</evidence>
<keyword evidence="6 9" id="KW-0472">Membrane</keyword>
<dbReference type="SUPFAM" id="SSF81321">
    <property type="entry name" value="Family A G protein-coupled receptor-like"/>
    <property type="match status" value="1"/>
</dbReference>
<protein>
    <recommendedName>
        <fullName evidence="10">G-protein coupled receptors family 1 profile domain-containing protein</fullName>
    </recommendedName>
</protein>
<keyword evidence="2" id="KW-1003">Cell membrane</keyword>
<dbReference type="Gene3D" id="1.20.1070.10">
    <property type="entry name" value="Rhodopsin 7-helix transmembrane proteins"/>
    <property type="match status" value="1"/>
</dbReference>
<dbReference type="InterPro" id="IPR000276">
    <property type="entry name" value="GPCR_Rhodpsn"/>
</dbReference>
<keyword evidence="8" id="KW-0807">Transducer</keyword>
<feature type="non-terminal residue" evidence="12">
    <location>
        <position position="1"/>
    </location>
</feature>
<feature type="transmembrane region" description="Helical" evidence="9">
    <location>
        <begin position="28"/>
        <end position="52"/>
    </location>
</feature>
<accession>A0A819FUM0</accession>
<dbReference type="EMBL" id="CAJOBD010002341">
    <property type="protein sequence ID" value="CAF3874665.1"/>
    <property type="molecule type" value="Genomic_DNA"/>
</dbReference>
<keyword evidence="4 9" id="KW-1133">Transmembrane helix</keyword>
<dbReference type="GO" id="GO:0005886">
    <property type="term" value="C:plasma membrane"/>
    <property type="evidence" value="ECO:0007669"/>
    <property type="project" value="UniProtKB-SubCell"/>
</dbReference>
<feature type="domain" description="G-protein coupled receptors family 1 profile" evidence="10">
    <location>
        <begin position="44"/>
        <end position="110"/>
    </location>
</feature>
<evidence type="ECO:0000256" key="5">
    <source>
        <dbReference type="ARBA" id="ARBA00023040"/>
    </source>
</evidence>
<evidence type="ECO:0000256" key="1">
    <source>
        <dbReference type="ARBA" id="ARBA00004651"/>
    </source>
</evidence>
<gene>
    <name evidence="12" type="ORF">JBS370_LOCUS19505</name>
    <name evidence="11" type="ORF">OTI717_LOCUS22401</name>
</gene>
<proteinExistence type="predicted"/>
<evidence type="ECO:0000313" key="11">
    <source>
        <dbReference type="EMBL" id="CAF3874251.1"/>
    </source>
</evidence>
<evidence type="ECO:0000256" key="6">
    <source>
        <dbReference type="ARBA" id="ARBA00023136"/>
    </source>
</evidence>
<dbReference type="AlphaFoldDB" id="A0A819FUM0"/>
<dbReference type="GO" id="GO:0043410">
    <property type="term" value="P:positive regulation of MAPK cascade"/>
    <property type="evidence" value="ECO:0007669"/>
    <property type="project" value="TreeGrafter"/>
</dbReference>
<comment type="caution">
    <text evidence="12">The sequence shown here is derived from an EMBL/GenBank/DDBJ whole genome shotgun (WGS) entry which is preliminary data.</text>
</comment>
<feature type="non-terminal residue" evidence="12">
    <location>
        <position position="110"/>
    </location>
</feature>
<dbReference type="PANTHER" id="PTHR24248">
    <property type="entry name" value="ADRENERGIC RECEPTOR-RELATED G-PROTEIN COUPLED RECEPTOR"/>
    <property type="match status" value="1"/>
</dbReference>
<keyword evidence="3 9" id="KW-0812">Transmembrane</keyword>
<evidence type="ECO:0000256" key="3">
    <source>
        <dbReference type="ARBA" id="ARBA00022692"/>
    </source>
</evidence>
<dbReference type="EMBL" id="CAJOAX010003810">
    <property type="protein sequence ID" value="CAF3874251.1"/>
    <property type="molecule type" value="Genomic_DNA"/>
</dbReference>
<evidence type="ECO:0000313" key="12">
    <source>
        <dbReference type="EMBL" id="CAF3874665.1"/>
    </source>
</evidence>
<name>A0A819FUM0_9BILA</name>
<dbReference type="PROSITE" id="PS50262">
    <property type="entry name" value="G_PROTEIN_RECEP_F1_2"/>
    <property type="match status" value="1"/>
</dbReference>
<evidence type="ECO:0000256" key="4">
    <source>
        <dbReference type="ARBA" id="ARBA00022989"/>
    </source>
</evidence>
<evidence type="ECO:0000313" key="13">
    <source>
        <dbReference type="Proteomes" id="UP000663836"/>
    </source>
</evidence>
<reference evidence="12" key="1">
    <citation type="submission" date="2021-02" db="EMBL/GenBank/DDBJ databases">
        <authorList>
            <person name="Nowell W R."/>
        </authorList>
    </citation>
    <scope>NUCLEOTIDE SEQUENCE</scope>
</reference>
<dbReference type="PANTHER" id="PTHR24248:SF204">
    <property type="entry name" value="HISTAMINE H1 RECEPTOR"/>
    <property type="match status" value="1"/>
</dbReference>
<dbReference type="Proteomes" id="UP000663823">
    <property type="component" value="Unassembled WGS sequence"/>
</dbReference>
<dbReference type="InterPro" id="IPR017452">
    <property type="entry name" value="GPCR_Rhodpsn_7TM"/>
</dbReference>
<evidence type="ECO:0000256" key="7">
    <source>
        <dbReference type="ARBA" id="ARBA00023170"/>
    </source>
</evidence>
<evidence type="ECO:0000256" key="2">
    <source>
        <dbReference type="ARBA" id="ARBA00022475"/>
    </source>
</evidence>
<feature type="transmembrane region" description="Helical" evidence="9">
    <location>
        <begin position="64"/>
        <end position="90"/>
    </location>
</feature>
<evidence type="ECO:0000256" key="8">
    <source>
        <dbReference type="ARBA" id="ARBA00023224"/>
    </source>
</evidence>
<evidence type="ECO:0000256" key="9">
    <source>
        <dbReference type="SAM" id="Phobius"/>
    </source>
</evidence>
<sequence>MSMNVSLQIPLNISNSSTLFVDILFQKILLGFLLFSLSIFTIFGNLLVLYAIGTEKRLRAVSNLFILSLAFADLIVGIFVMPLSAANIMIGQWPFSFVLCQIWLSTDYVA</sequence>
<keyword evidence="7" id="KW-0675">Receptor</keyword>